<evidence type="ECO:0000256" key="4">
    <source>
        <dbReference type="ARBA" id="ARBA00023038"/>
    </source>
</evidence>
<dbReference type="PANTHER" id="PTHR24205:SF16">
    <property type="entry name" value="GH01042P-RELATED"/>
    <property type="match status" value="1"/>
</dbReference>
<feature type="region of interest" description="Disordered" evidence="6">
    <location>
        <begin position="64"/>
        <end position="86"/>
    </location>
</feature>
<feature type="compositionally biased region" description="Polar residues" evidence="6">
    <location>
        <begin position="384"/>
        <end position="402"/>
    </location>
</feature>
<evidence type="ECO:0000256" key="3">
    <source>
        <dbReference type="ARBA" id="ARBA00022833"/>
    </source>
</evidence>
<evidence type="ECO:0000256" key="5">
    <source>
        <dbReference type="PROSITE-ProRule" id="PRU00125"/>
    </source>
</evidence>
<dbReference type="InterPro" id="IPR001781">
    <property type="entry name" value="Znf_LIM"/>
</dbReference>
<dbReference type="Proteomes" id="UP000070444">
    <property type="component" value="Unassembled WGS sequence"/>
</dbReference>
<feature type="domain" description="LIM zinc-binding" evidence="7">
    <location>
        <begin position="476"/>
        <end position="536"/>
    </location>
</feature>
<accession>A0A137PIN2</accession>
<dbReference type="EMBL" id="KQ964419">
    <property type="protein sequence ID" value="KXN74866.1"/>
    <property type="molecule type" value="Genomic_DNA"/>
</dbReference>
<keyword evidence="9" id="KW-1185">Reference proteome</keyword>
<dbReference type="PROSITE" id="PS00478">
    <property type="entry name" value="LIM_DOMAIN_1"/>
    <property type="match status" value="2"/>
</dbReference>
<dbReference type="SUPFAM" id="SSF57716">
    <property type="entry name" value="Glucocorticoid receptor-like (DNA-binding domain)"/>
    <property type="match status" value="1"/>
</dbReference>
<dbReference type="CDD" id="cd08368">
    <property type="entry name" value="LIM"/>
    <property type="match status" value="2"/>
</dbReference>
<keyword evidence="3 5" id="KW-0862">Zinc</keyword>
<evidence type="ECO:0000313" key="8">
    <source>
        <dbReference type="EMBL" id="KXN74866.1"/>
    </source>
</evidence>
<keyword evidence="4 5" id="KW-0440">LIM domain</keyword>
<dbReference type="Gene3D" id="2.10.110.10">
    <property type="entry name" value="Cysteine Rich Protein"/>
    <property type="match status" value="4"/>
</dbReference>
<keyword evidence="2" id="KW-0677">Repeat</keyword>
<feature type="compositionally biased region" description="Low complexity" evidence="6">
    <location>
        <begin position="309"/>
        <end position="342"/>
    </location>
</feature>
<dbReference type="Pfam" id="PF00412">
    <property type="entry name" value="LIM"/>
    <property type="match status" value="3"/>
</dbReference>
<sequence>MGFCSRCGEIAFAERCRCGGKVKDSSASGLNGRDAWRSTYLDNKKPSTPTNLVKLGGSHIDHKLSLNENSPENKALPLQKSASETPKQRLNECEKCKLPITGSATTWIYYNAKKWHKDCMRCKFCNKLMDYPEVDLDENPCCSECFDVHGPKSVTKQKLPSSTPEIVVDKPKVTVSRSSAVRPKSQFIAKSNTEPQVDKLVDKVEKLDVKGSRLSSNLEILRSKSKSFSKTFDTLQADIERSTSINRHRPKLSGDMTLGGGAGGGGTLSYKDLLSHRSSISRTPSIHRDIMGTFEDRRTKRMSVPANFSQPSASNSATSSRSATPDLASGESSQSSVDSSTSKRNIYNSRRSTTYLGNGISSPLRTSLAKTKEEFEPISPVKSKPSNGFSDTPTSTEVTSEPKSYDYSDFKLAKEKSKPEPEINHHTEVTKSSAAAIDNNPVHSITNATSAPVNGSSSNGTGYTKLDNHSTNGGEKTCSKCTLPFTNKWYQLTDSRALHPECFLCNGCNQSIKDGIYSIHEDREYHSECLPKSAGLFSPDMGSPDQDIKCNRCLKLVQGACYTLSDGRNFHMNCFICNECSLPFKSGSYVVYEGKEFHKECVPKLNLVQCNKCRKSINGKYVQNKGNNFHPECFTCYGCNKHISPNTPFGELESKPYCEPCLSLKIKSKHSTSFALSAAYQERRKRDSALYN</sequence>
<dbReference type="PROSITE" id="PS50023">
    <property type="entry name" value="LIM_DOMAIN_2"/>
    <property type="match status" value="4"/>
</dbReference>
<evidence type="ECO:0000313" key="9">
    <source>
        <dbReference type="Proteomes" id="UP000070444"/>
    </source>
</evidence>
<dbReference type="AlphaFoldDB" id="A0A137PIN2"/>
<dbReference type="OrthoDB" id="1112565at2759"/>
<evidence type="ECO:0000256" key="1">
    <source>
        <dbReference type="ARBA" id="ARBA00022723"/>
    </source>
</evidence>
<feature type="domain" description="LIM zinc-binding" evidence="7">
    <location>
        <begin position="548"/>
        <end position="607"/>
    </location>
</feature>
<feature type="domain" description="LIM zinc-binding" evidence="7">
    <location>
        <begin position="608"/>
        <end position="668"/>
    </location>
</feature>
<reference evidence="8 9" key="1">
    <citation type="journal article" date="2015" name="Genome Biol. Evol.">
        <title>Phylogenomic analyses indicate that early fungi evolved digesting cell walls of algal ancestors of land plants.</title>
        <authorList>
            <person name="Chang Y."/>
            <person name="Wang S."/>
            <person name="Sekimoto S."/>
            <person name="Aerts A.L."/>
            <person name="Choi C."/>
            <person name="Clum A."/>
            <person name="LaButti K.M."/>
            <person name="Lindquist E.A."/>
            <person name="Yee Ngan C."/>
            <person name="Ohm R.A."/>
            <person name="Salamov A.A."/>
            <person name="Grigoriev I.V."/>
            <person name="Spatafora J.W."/>
            <person name="Berbee M.L."/>
        </authorList>
    </citation>
    <scope>NUCLEOTIDE SEQUENCE [LARGE SCALE GENOMIC DNA]</scope>
    <source>
        <strain evidence="8 9">NRRL 28638</strain>
    </source>
</reference>
<evidence type="ECO:0000259" key="7">
    <source>
        <dbReference type="PROSITE" id="PS50023"/>
    </source>
</evidence>
<proteinExistence type="predicted"/>
<feature type="compositionally biased region" description="Polar residues" evidence="6">
    <location>
        <begin position="343"/>
        <end position="369"/>
    </location>
</feature>
<name>A0A137PIN2_CONC2</name>
<dbReference type="STRING" id="796925.A0A137PIN2"/>
<dbReference type="GO" id="GO:0005634">
    <property type="term" value="C:nucleus"/>
    <property type="evidence" value="ECO:0007669"/>
    <property type="project" value="TreeGrafter"/>
</dbReference>
<feature type="domain" description="LIM zinc-binding" evidence="7">
    <location>
        <begin position="91"/>
        <end position="152"/>
    </location>
</feature>
<protein>
    <recommendedName>
        <fullName evidence="7">LIM zinc-binding domain-containing protein</fullName>
    </recommendedName>
</protein>
<dbReference type="GO" id="GO:0003712">
    <property type="term" value="F:transcription coregulator activity"/>
    <property type="evidence" value="ECO:0007669"/>
    <property type="project" value="TreeGrafter"/>
</dbReference>
<dbReference type="PANTHER" id="PTHR24205">
    <property type="entry name" value="FOUR AND A HALF LIM DOMAINS PROTEIN"/>
    <property type="match status" value="1"/>
</dbReference>
<dbReference type="GO" id="GO:0046872">
    <property type="term" value="F:metal ion binding"/>
    <property type="evidence" value="ECO:0007669"/>
    <property type="project" value="UniProtKB-KW"/>
</dbReference>
<evidence type="ECO:0000256" key="6">
    <source>
        <dbReference type="SAM" id="MobiDB-lite"/>
    </source>
</evidence>
<evidence type="ECO:0000256" key="2">
    <source>
        <dbReference type="ARBA" id="ARBA00022737"/>
    </source>
</evidence>
<dbReference type="SMART" id="SM00132">
    <property type="entry name" value="LIM"/>
    <property type="match status" value="4"/>
</dbReference>
<organism evidence="8 9">
    <name type="scientific">Conidiobolus coronatus (strain ATCC 28846 / CBS 209.66 / NRRL 28638)</name>
    <name type="common">Delacroixia coronata</name>
    <dbReference type="NCBI Taxonomy" id="796925"/>
    <lineage>
        <taxon>Eukaryota</taxon>
        <taxon>Fungi</taxon>
        <taxon>Fungi incertae sedis</taxon>
        <taxon>Zoopagomycota</taxon>
        <taxon>Entomophthoromycotina</taxon>
        <taxon>Entomophthoromycetes</taxon>
        <taxon>Entomophthorales</taxon>
        <taxon>Ancylistaceae</taxon>
        <taxon>Conidiobolus</taxon>
    </lineage>
</organism>
<gene>
    <name evidence="8" type="ORF">CONCODRAFT_82641</name>
</gene>
<feature type="region of interest" description="Disordered" evidence="6">
    <location>
        <begin position="303"/>
        <end position="403"/>
    </location>
</feature>
<feature type="region of interest" description="Disordered" evidence="6">
    <location>
        <begin position="241"/>
        <end position="263"/>
    </location>
</feature>
<dbReference type="OMA" id="HEDREYH"/>
<keyword evidence="1 5" id="KW-0479">Metal-binding</keyword>